<name>A0A059G7M1_9PROT</name>
<evidence type="ECO:0000313" key="1">
    <source>
        <dbReference type="EMBL" id="KDA02585.1"/>
    </source>
</evidence>
<dbReference type="PATRIC" id="fig|1280953.3.peg.2061"/>
<dbReference type="eggNOG" id="ENOG5033XHA">
    <property type="taxonomic scope" value="Bacteria"/>
</dbReference>
<dbReference type="AlphaFoldDB" id="A0A059G7M1"/>
<organism evidence="1 2">
    <name type="scientific">Hyphomonas oceanitis SCH89</name>
    <dbReference type="NCBI Taxonomy" id="1280953"/>
    <lineage>
        <taxon>Bacteria</taxon>
        <taxon>Pseudomonadati</taxon>
        <taxon>Pseudomonadota</taxon>
        <taxon>Alphaproteobacteria</taxon>
        <taxon>Hyphomonadales</taxon>
        <taxon>Hyphomonadaceae</taxon>
        <taxon>Hyphomonas</taxon>
    </lineage>
</organism>
<protein>
    <submittedName>
        <fullName evidence="1">Uncharacterized protein</fullName>
    </submittedName>
</protein>
<comment type="caution">
    <text evidence="1">The sequence shown here is derived from an EMBL/GenBank/DDBJ whole genome shotgun (WGS) entry which is preliminary data.</text>
</comment>
<dbReference type="EMBL" id="ARYL01000013">
    <property type="protein sequence ID" value="KDA02585.1"/>
    <property type="molecule type" value="Genomic_DNA"/>
</dbReference>
<proteinExistence type="predicted"/>
<reference evidence="1 2" key="1">
    <citation type="journal article" date="2014" name="Antonie Van Leeuwenhoek">
        <title>Hyphomonas beringensis sp. nov. and Hyphomonas chukchiensis sp. nov., isolated from surface seawater of the Bering Sea and Chukchi Sea.</title>
        <authorList>
            <person name="Li C."/>
            <person name="Lai Q."/>
            <person name="Li G."/>
            <person name="Dong C."/>
            <person name="Wang J."/>
            <person name="Liao Y."/>
            <person name="Shao Z."/>
        </authorList>
    </citation>
    <scope>NUCLEOTIDE SEQUENCE [LARGE SCALE GENOMIC DNA]</scope>
    <source>
        <strain evidence="1 2">SCH89</strain>
    </source>
</reference>
<keyword evidence="2" id="KW-1185">Reference proteome</keyword>
<sequence>MEALSTSQSGKIAEYFLACAVMSVSTGRLSPFLPASDDHGVDLIVMEKATAASVAVQVKSWRTSKGTERPTVQFDVRKATFLSSPRVALVGMVLSPDNLAMELGWVIPMDRVPELAVEQASKFALSPSRSPASADRYAPFRHTDIVGLVEAIGYLI</sequence>
<evidence type="ECO:0000313" key="2">
    <source>
        <dbReference type="Proteomes" id="UP000024942"/>
    </source>
</evidence>
<dbReference type="OrthoDB" id="8480362at2"/>
<dbReference type="Proteomes" id="UP000024942">
    <property type="component" value="Unassembled WGS sequence"/>
</dbReference>
<gene>
    <name evidence="1" type="ORF">HOC_10204</name>
</gene>
<dbReference type="RefSeq" id="WP_035538106.1">
    <property type="nucleotide sequence ID" value="NZ_ARYL01000013.1"/>
</dbReference>
<accession>A0A059G7M1</accession>